<dbReference type="Proteomes" id="UP000828390">
    <property type="component" value="Unassembled WGS sequence"/>
</dbReference>
<organism evidence="2 3">
    <name type="scientific">Dreissena polymorpha</name>
    <name type="common">Zebra mussel</name>
    <name type="synonym">Mytilus polymorpha</name>
    <dbReference type="NCBI Taxonomy" id="45954"/>
    <lineage>
        <taxon>Eukaryota</taxon>
        <taxon>Metazoa</taxon>
        <taxon>Spiralia</taxon>
        <taxon>Lophotrochozoa</taxon>
        <taxon>Mollusca</taxon>
        <taxon>Bivalvia</taxon>
        <taxon>Autobranchia</taxon>
        <taxon>Heteroconchia</taxon>
        <taxon>Euheterodonta</taxon>
        <taxon>Imparidentia</taxon>
        <taxon>Neoheterodontei</taxon>
        <taxon>Myida</taxon>
        <taxon>Dreissenoidea</taxon>
        <taxon>Dreissenidae</taxon>
        <taxon>Dreissena</taxon>
    </lineage>
</organism>
<dbReference type="AlphaFoldDB" id="A0A9D4KGU6"/>
<feature type="region of interest" description="Disordered" evidence="1">
    <location>
        <begin position="1"/>
        <end position="30"/>
    </location>
</feature>
<keyword evidence="3" id="KW-1185">Reference proteome</keyword>
<dbReference type="EMBL" id="JAIWYP010000004">
    <property type="protein sequence ID" value="KAH3839645.1"/>
    <property type="molecule type" value="Genomic_DNA"/>
</dbReference>
<sequence length="82" mass="8753">MHSHTDCPSLAQTTPISSVAETAHSQPNTITMQPDVANAMYGESLTPMSSNTPSDCMAVIDKRLSCEGLSKKTKKITVQVMA</sequence>
<name>A0A9D4KGU6_DREPO</name>
<reference evidence="2" key="2">
    <citation type="submission" date="2020-11" db="EMBL/GenBank/DDBJ databases">
        <authorList>
            <person name="McCartney M.A."/>
            <person name="Auch B."/>
            <person name="Kono T."/>
            <person name="Mallez S."/>
            <person name="Becker A."/>
            <person name="Gohl D.M."/>
            <person name="Silverstein K.A.T."/>
            <person name="Koren S."/>
            <person name="Bechman K.B."/>
            <person name="Herman A."/>
            <person name="Abrahante J.E."/>
            <person name="Garbe J."/>
        </authorList>
    </citation>
    <scope>NUCLEOTIDE SEQUENCE</scope>
    <source>
        <strain evidence="2">Duluth1</strain>
        <tissue evidence="2">Whole animal</tissue>
    </source>
</reference>
<evidence type="ECO:0000313" key="2">
    <source>
        <dbReference type="EMBL" id="KAH3839645.1"/>
    </source>
</evidence>
<feature type="compositionally biased region" description="Polar residues" evidence="1">
    <location>
        <begin position="10"/>
        <end position="30"/>
    </location>
</feature>
<protein>
    <submittedName>
        <fullName evidence="2">Uncharacterized protein</fullName>
    </submittedName>
</protein>
<gene>
    <name evidence="2" type="ORF">DPMN_113077</name>
</gene>
<evidence type="ECO:0000313" key="3">
    <source>
        <dbReference type="Proteomes" id="UP000828390"/>
    </source>
</evidence>
<reference evidence="2" key="1">
    <citation type="journal article" date="2019" name="bioRxiv">
        <title>The Genome of the Zebra Mussel, Dreissena polymorpha: A Resource for Invasive Species Research.</title>
        <authorList>
            <person name="McCartney M.A."/>
            <person name="Auch B."/>
            <person name="Kono T."/>
            <person name="Mallez S."/>
            <person name="Zhang Y."/>
            <person name="Obille A."/>
            <person name="Becker A."/>
            <person name="Abrahante J.E."/>
            <person name="Garbe J."/>
            <person name="Badalamenti J.P."/>
            <person name="Herman A."/>
            <person name="Mangelson H."/>
            <person name="Liachko I."/>
            <person name="Sullivan S."/>
            <person name="Sone E.D."/>
            <person name="Koren S."/>
            <person name="Silverstein K.A.T."/>
            <person name="Beckman K.B."/>
            <person name="Gohl D.M."/>
        </authorList>
    </citation>
    <scope>NUCLEOTIDE SEQUENCE</scope>
    <source>
        <strain evidence="2">Duluth1</strain>
        <tissue evidence="2">Whole animal</tissue>
    </source>
</reference>
<accession>A0A9D4KGU6</accession>
<comment type="caution">
    <text evidence="2">The sequence shown here is derived from an EMBL/GenBank/DDBJ whole genome shotgun (WGS) entry which is preliminary data.</text>
</comment>
<evidence type="ECO:0000256" key="1">
    <source>
        <dbReference type="SAM" id="MobiDB-lite"/>
    </source>
</evidence>
<proteinExistence type="predicted"/>